<reference evidence="2" key="1">
    <citation type="submission" date="2023-02" db="EMBL/GenBank/DDBJ databases">
        <authorList>
            <person name="Palmer J.M."/>
        </authorList>
    </citation>
    <scope>NUCLEOTIDE SEQUENCE</scope>
    <source>
        <strain evidence="2">FW57</strain>
    </source>
</reference>
<feature type="compositionally biased region" description="Polar residues" evidence="1">
    <location>
        <begin position="518"/>
        <end position="542"/>
    </location>
</feature>
<evidence type="ECO:0000313" key="3">
    <source>
        <dbReference type="Proteomes" id="UP001197093"/>
    </source>
</evidence>
<comment type="caution">
    <text evidence="2">The sequence shown here is derived from an EMBL/GenBank/DDBJ whole genome shotgun (WGS) entry which is preliminary data.</text>
</comment>
<dbReference type="Proteomes" id="UP001197093">
    <property type="component" value="Unassembled WGS sequence"/>
</dbReference>
<dbReference type="AlphaFoldDB" id="A0AAD4F2I7"/>
<evidence type="ECO:0000256" key="1">
    <source>
        <dbReference type="SAM" id="MobiDB-lite"/>
    </source>
</evidence>
<feature type="region of interest" description="Disordered" evidence="1">
    <location>
        <begin position="418"/>
        <end position="574"/>
    </location>
</feature>
<feature type="compositionally biased region" description="Basic and acidic residues" evidence="1">
    <location>
        <begin position="253"/>
        <end position="287"/>
    </location>
</feature>
<feature type="region of interest" description="Disordered" evidence="1">
    <location>
        <begin position="147"/>
        <end position="190"/>
    </location>
</feature>
<keyword evidence="3" id="KW-1185">Reference proteome</keyword>
<feature type="compositionally biased region" description="Polar residues" evidence="1">
    <location>
        <begin position="162"/>
        <end position="172"/>
    </location>
</feature>
<dbReference type="EMBL" id="JAHCVI010000001">
    <property type="protein sequence ID" value="KAG7291929.1"/>
    <property type="molecule type" value="Genomic_DNA"/>
</dbReference>
<protein>
    <submittedName>
        <fullName evidence="2">Uncharacterized protein</fullName>
    </submittedName>
</protein>
<sequence length="759" mass="80266">MVSFFGLKVGGKKKKSDGKAAQGKQQHEWKRIDQNALGEGQFFGQNLDKKGVVINGSIRSVSRAGTPQPGGSGRSPYGNYDAHNLAAASMMDLGNPAFGGSQLSLRVKPHASDANLRTRFGANNGSSTSLAVPAPGFGSRFGANNGSSTSLAAPTPGFSSRFGANNRSSSSLAAPGPGFGSRPGTPSRAKAWVNPLDVHFARSVPSGPPTPKSPLVDSMTIPPTPTKDKVETQSVFGEDAGNMVDAVMASVKKREEEANEAKQREQELEKERETARLDMERLERQKSTESTLAARRPSAPQLEPELPSAEPSLPGSGRNARARSALLATTPTGVRPTQLGQLTVNRDTSLGVGQTLKALETLAQMVLRQAFIPVILMVPPLAPTTSCSGRLWTIAGLSMKIEEFEKTLLNAQQTQQTQQTLKAEVQEPKRRSGSSSVYSDGPKIDDDDEDEGPILPAHPAPLRIPQTTAAPAPAAIDRPQSPMRGPPRRGTLPRRPGLEEYGISSTQVSLRTRGGTPTPASRSGSTDNYSNHSSPLSRTDTPQLRHPNWKRDLAQPSPAPTLENMERPRPSPVVDTFERARPAPVVDTGFNFDFGPGPSLGFAAPPTPDSSTWSLASPIGETGPIPTQTSEPAQTQPAKFTRSNVPPPLNLKFNFSADAPSRDPTLGIWTPPIRPTHGAVAPTEERPSTSGGPGGAGKSNGLAASPSFLSRFPESHGDDPSSFMGIGMARGPSIREVRRPKTSAGGKPGPVDSFGTGFI</sequence>
<feature type="compositionally biased region" description="Low complexity" evidence="1">
    <location>
        <begin position="299"/>
        <end position="317"/>
    </location>
</feature>
<proteinExistence type="predicted"/>
<gene>
    <name evidence="2" type="ORF">NEMBOFW57_001957</name>
</gene>
<feature type="compositionally biased region" description="Polar residues" evidence="1">
    <location>
        <begin position="625"/>
        <end position="644"/>
    </location>
</feature>
<organism evidence="2 3">
    <name type="scientific">Staphylotrichum longicolle</name>
    <dbReference type="NCBI Taxonomy" id="669026"/>
    <lineage>
        <taxon>Eukaryota</taxon>
        <taxon>Fungi</taxon>
        <taxon>Dikarya</taxon>
        <taxon>Ascomycota</taxon>
        <taxon>Pezizomycotina</taxon>
        <taxon>Sordariomycetes</taxon>
        <taxon>Sordariomycetidae</taxon>
        <taxon>Sordariales</taxon>
        <taxon>Chaetomiaceae</taxon>
        <taxon>Staphylotrichum</taxon>
    </lineage>
</organism>
<name>A0AAD4F2I7_9PEZI</name>
<feature type="region of interest" description="Disordered" evidence="1">
    <location>
        <begin position="662"/>
        <end position="759"/>
    </location>
</feature>
<feature type="region of interest" description="Disordered" evidence="1">
    <location>
        <begin position="602"/>
        <end position="647"/>
    </location>
</feature>
<feature type="region of interest" description="Disordered" evidence="1">
    <location>
        <begin position="253"/>
        <end position="320"/>
    </location>
</feature>
<feature type="region of interest" description="Disordered" evidence="1">
    <location>
        <begin position="1"/>
        <end position="27"/>
    </location>
</feature>
<accession>A0AAD4F2I7</accession>
<evidence type="ECO:0000313" key="2">
    <source>
        <dbReference type="EMBL" id="KAG7291929.1"/>
    </source>
</evidence>